<gene>
    <name evidence="1" type="ORF">S2091_1136</name>
</gene>
<dbReference type="Proteomes" id="UP000237839">
    <property type="component" value="Unassembled WGS sequence"/>
</dbReference>
<evidence type="ECO:0000313" key="1">
    <source>
        <dbReference type="EMBL" id="PRC93963.1"/>
    </source>
</evidence>
<dbReference type="EMBL" id="PUGF01000004">
    <property type="protein sequence ID" value="PRC93963.1"/>
    <property type="molecule type" value="Genomic_DNA"/>
</dbReference>
<dbReference type="Pfam" id="PF13692">
    <property type="entry name" value="Glyco_trans_1_4"/>
    <property type="match status" value="1"/>
</dbReference>
<protein>
    <submittedName>
        <fullName evidence="1">Glycosyl transferases group 1</fullName>
    </submittedName>
</protein>
<dbReference type="OrthoDB" id="5936320at2"/>
<reference evidence="1 2" key="1">
    <citation type="submission" date="2018-02" db="EMBL/GenBank/DDBJ databases">
        <title>Solimicrobium silvestre gen. nov., sp. nov., isolated from alpine forest soil.</title>
        <authorList>
            <person name="Margesin R."/>
            <person name="Albuquerque L."/>
            <person name="Zhang D.-C."/>
            <person name="Froufe H.J.C."/>
            <person name="Severino R."/>
            <person name="Roxo I."/>
            <person name="Egas C."/>
            <person name="Da Costa M.S."/>
        </authorList>
    </citation>
    <scope>NUCLEOTIDE SEQUENCE [LARGE SCALE GENOMIC DNA]</scope>
    <source>
        <strain evidence="1 2">S20-91</strain>
    </source>
</reference>
<sequence length="528" mass="59936">MNFILFSDISETTINKGLGLPEYSYYFVLKSFHTALSELGTVTIVQHPETEVDALFEVCQQRDEECLFLSFSPPNKTLVDLKCPTISVFAWEYSNIPTEQWDEDLRNDWRTVFACHGRTIALSGYTVRAVQDAMGVDFPVLGVPTPLWNQFSGARERLGPVIVGAKTTISLRGTVLDSRQLNLSPDFLISRIPAPVVTVEQQVEIALPLPTDTELLQSAAVPAKTLGYRLEVTKRLLLDWYREVIRDLMPLWFAKLLAVSGRKIIALVRHEVKREVPPPEVPEPIQEEVPELIQEEVPEPIIQPEPPEVEMSLGGVVYTSVFSPKDGRKNWFDMVTAFCWTFRDVEDATLVLKMNAGDLSSYQPTLITLLSQLSPFKCRVVTVHGFLDDATYEQLIGATTYYVNTSLCEGLCLPLLEFMSCGKPVIAPGHTAMEDYIDESVAFMIKSGLEHNVWPHDPRDLFRTLRYRLDWSSICTAYWDSYQMARNAPQEYQKMSNRVLERLQSYASVAVVKEKLQNFFQQTNSRNV</sequence>
<evidence type="ECO:0000313" key="2">
    <source>
        <dbReference type="Proteomes" id="UP000237839"/>
    </source>
</evidence>
<dbReference type="Gene3D" id="3.40.50.2000">
    <property type="entry name" value="Glycogen Phosphorylase B"/>
    <property type="match status" value="1"/>
</dbReference>
<dbReference type="PANTHER" id="PTHR46656:SF3">
    <property type="entry name" value="PUTATIVE-RELATED"/>
    <property type="match status" value="1"/>
</dbReference>
<dbReference type="SUPFAM" id="SSF53756">
    <property type="entry name" value="UDP-Glycosyltransferase/glycogen phosphorylase"/>
    <property type="match status" value="1"/>
</dbReference>
<dbReference type="GO" id="GO:0016740">
    <property type="term" value="F:transferase activity"/>
    <property type="evidence" value="ECO:0007669"/>
    <property type="project" value="UniProtKB-KW"/>
</dbReference>
<keyword evidence="2" id="KW-1185">Reference proteome</keyword>
<comment type="caution">
    <text evidence="1">The sequence shown here is derived from an EMBL/GenBank/DDBJ whole genome shotgun (WGS) entry which is preliminary data.</text>
</comment>
<proteinExistence type="predicted"/>
<keyword evidence="1" id="KW-0808">Transferase</keyword>
<dbReference type="RefSeq" id="WP_105530837.1">
    <property type="nucleotide sequence ID" value="NZ_PUGF01000004.1"/>
</dbReference>
<dbReference type="AlphaFoldDB" id="A0A2S9H1Y7"/>
<name>A0A2S9H1Y7_9BURK</name>
<accession>A0A2S9H1Y7</accession>
<dbReference type="PANTHER" id="PTHR46656">
    <property type="entry name" value="PUTATIVE-RELATED"/>
    <property type="match status" value="1"/>
</dbReference>
<organism evidence="1 2">
    <name type="scientific">Solimicrobium silvestre</name>
    <dbReference type="NCBI Taxonomy" id="2099400"/>
    <lineage>
        <taxon>Bacteria</taxon>
        <taxon>Pseudomonadati</taxon>
        <taxon>Pseudomonadota</taxon>
        <taxon>Betaproteobacteria</taxon>
        <taxon>Burkholderiales</taxon>
        <taxon>Oxalobacteraceae</taxon>
        <taxon>Solimicrobium</taxon>
    </lineage>
</organism>